<sequence>MELSSSARRMTESKHMPSCENQRYIETPVGLKKLTEDIMDKDFSGFRNERGRMRRLINIEREFRYIKEVMLSLMDKQDRLTTENIKLKLRLVECDKVSVINQGLEEEIQEIKKQNDVQATPD</sequence>
<organism evidence="2 3">
    <name type="scientific">Portunus trituberculatus</name>
    <name type="common">Swimming crab</name>
    <name type="synonym">Neptunus trituberculatus</name>
    <dbReference type="NCBI Taxonomy" id="210409"/>
    <lineage>
        <taxon>Eukaryota</taxon>
        <taxon>Metazoa</taxon>
        <taxon>Ecdysozoa</taxon>
        <taxon>Arthropoda</taxon>
        <taxon>Crustacea</taxon>
        <taxon>Multicrustacea</taxon>
        <taxon>Malacostraca</taxon>
        <taxon>Eumalacostraca</taxon>
        <taxon>Eucarida</taxon>
        <taxon>Decapoda</taxon>
        <taxon>Pleocyemata</taxon>
        <taxon>Brachyura</taxon>
        <taxon>Eubrachyura</taxon>
        <taxon>Portunoidea</taxon>
        <taxon>Portunidae</taxon>
        <taxon>Portuninae</taxon>
        <taxon>Portunus</taxon>
    </lineage>
</organism>
<protein>
    <submittedName>
        <fullName evidence="2">Uncharacterized protein</fullName>
    </submittedName>
</protein>
<keyword evidence="3" id="KW-1185">Reference proteome</keyword>
<comment type="caution">
    <text evidence="2">The sequence shown here is derived from an EMBL/GenBank/DDBJ whole genome shotgun (WGS) entry which is preliminary data.</text>
</comment>
<dbReference type="Proteomes" id="UP000324222">
    <property type="component" value="Unassembled WGS sequence"/>
</dbReference>
<evidence type="ECO:0000256" key="1">
    <source>
        <dbReference type="SAM" id="MobiDB-lite"/>
    </source>
</evidence>
<dbReference type="EMBL" id="VSRR010002282">
    <property type="protein sequence ID" value="MPC30592.1"/>
    <property type="molecule type" value="Genomic_DNA"/>
</dbReference>
<accession>A0A5B7E995</accession>
<evidence type="ECO:0000313" key="3">
    <source>
        <dbReference type="Proteomes" id="UP000324222"/>
    </source>
</evidence>
<proteinExistence type="predicted"/>
<evidence type="ECO:0000313" key="2">
    <source>
        <dbReference type="EMBL" id="MPC30592.1"/>
    </source>
</evidence>
<gene>
    <name evidence="2" type="ORF">E2C01_023859</name>
</gene>
<reference evidence="2 3" key="1">
    <citation type="submission" date="2019-05" db="EMBL/GenBank/DDBJ databases">
        <title>Another draft genome of Portunus trituberculatus and its Hox gene families provides insights of decapod evolution.</title>
        <authorList>
            <person name="Jeong J.-H."/>
            <person name="Song I."/>
            <person name="Kim S."/>
            <person name="Choi T."/>
            <person name="Kim D."/>
            <person name="Ryu S."/>
            <person name="Kim W."/>
        </authorList>
    </citation>
    <scope>NUCLEOTIDE SEQUENCE [LARGE SCALE GENOMIC DNA]</scope>
    <source>
        <tissue evidence="2">Muscle</tissue>
    </source>
</reference>
<name>A0A5B7E995_PORTR</name>
<feature type="region of interest" description="Disordered" evidence="1">
    <location>
        <begin position="1"/>
        <end position="20"/>
    </location>
</feature>
<dbReference type="AlphaFoldDB" id="A0A5B7E995"/>